<keyword evidence="2" id="KW-1185">Reference proteome</keyword>
<dbReference type="PROSITE" id="PS51257">
    <property type="entry name" value="PROKAR_LIPOPROTEIN"/>
    <property type="match status" value="1"/>
</dbReference>
<dbReference type="STRING" id="1513793.SAMN06296036_10368"/>
<protein>
    <recommendedName>
        <fullName evidence="3">DUF4177 domain-containing protein</fullName>
    </recommendedName>
</protein>
<dbReference type="Proteomes" id="UP000192907">
    <property type="component" value="Unassembled WGS sequence"/>
</dbReference>
<evidence type="ECO:0008006" key="3">
    <source>
        <dbReference type="Google" id="ProtNLM"/>
    </source>
</evidence>
<name>A0A1Y6BBY5_9BACT</name>
<organism evidence="1 2">
    <name type="scientific">Pseudobacteriovorax antillogorgiicola</name>
    <dbReference type="NCBI Taxonomy" id="1513793"/>
    <lineage>
        <taxon>Bacteria</taxon>
        <taxon>Pseudomonadati</taxon>
        <taxon>Bdellovibrionota</taxon>
        <taxon>Oligoflexia</taxon>
        <taxon>Oligoflexales</taxon>
        <taxon>Pseudobacteriovoracaceae</taxon>
        <taxon>Pseudobacteriovorax</taxon>
    </lineage>
</organism>
<proteinExistence type="predicted"/>
<sequence>MKLIYLISLVFMTSCVTKKSPYRDPPHVEKLPDPAFFHFSKWDYKCLPFKKMNPALWEDALNFYGNKGWELVGFMTHKGQTSAYCLKRKR</sequence>
<evidence type="ECO:0000313" key="2">
    <source>
        <dbReference type="Proteomes" id="UP000192907"/>
    </source>
</evidence>
<reference evidence="2" key="1">
    <citation type="submission" date="2017-04" db="EMBL/GenBank/DDBJ databases">
        <authorList>
            <person name="Varghese N."/>
            <person name="Submissions S."/>
        </authorList>
    </citation>
    <scope>NUCLEOTIDE SEQUENCE [LARGE SCALE GENOMIC DNA]</scope>
    <source>
        <strain evidence="2">RKEM611</strain>
    </source>
</reference>
<dbReference type="AlphaFoldDB" id="A0A1Y6BBY5"/>
<dbReference type="EMBL" id="FWZT01000003">
    <property type="protein sequence ID" value="SMF00074.1"/>
    <property type="molecule type" value="Genomic_DNA"/>
</dbReference>
<evidence type="ECO:0000313" key="1">
    <source>
        <dbReference type="EMBL" id="SMF00074.1"/>
    </source>
</evidence>
<gene>
    <name evidence="1" type="ORF">SAMN06296036_10368</name>
</gene>
<accession>A0A1Y6BBY5</accession>